<feature type="signal peptide" evidence="1">
    <location>
        <begin position="1"/>
        <end position="19"/>
    </location>
</feature>
<keyword evidence="1" id="KW-0732">Signal</keyword>
<dbReference type="Proteomes" id="UP000294830">
    <property type="component" value="Unassembled WGS sequence"/>
</dbReference>
<proteinExistence type="predicted"/>
<keyword evidence="4" id="KW-1185">Reference proteome</keyword>
<name>A0A4R2EAB0_9BACT</name>
<accession>A0A4R2EAB0</accession>
<reference evidence="3 4" key="1">
    <citation type="submission" date="2019-03" db="EMBL/GenBank/DDBJ databases">
        <title>Genomic Encyclopedia of Archaeal and Bacterial Type Strains, Phase II (KMG-II): from individual species to whole genera.</title>
        <authorList>
            <person name="Goeker M."/>
        </authorList>
    </citation>
    <scope>NUCLEOTIDE SEQUENCE [LARGE SCALE GENOMIC DNA]</scope>
    <source>
        <strain evidence="3 4">RL-C</strain>
    </source>
</reference>
<evidence type="ECO:0000256" key="1">
    <source>
        <dbReference type="SAM" id="SignalP"/>
    </source>
</evidence>
<dbReference type="RefSeq" id="WP_131839636.1">
    <property type="nucleotide sequence ID" value="NZ_SLWB01000010.1"/>
</dbReference>
<dbReference type="Pfam" id="PF13568">
    <property type="entry name" value="OMP_b-brl_2"/>
    <property type="match status" value="1"/>
</dbReference>
<gene>
    <name evidence="3" type="ORF">CLV25_11037</name>
</gene>
<organism evidence="3 4">
    <name type="scientific">Acetobacteroides hydrogenigenes</name>
    <dbReference type="NCBI Taxonomy" id="979970"/>
    <lineage>
        <taxon>Bacteria</taxon>
        <taxon>Pseudomonadati</taxon>
        <taxon>Bacteroidota</taxon>
        <taxon>Bacteroidia</taxon>
        <taxon>Bacteroidales</taxon>
        <taxon>Rikenellaceae</taxon>
        <taxon>Acetobacteroides</taxon>
    </lineage>
</organism>
<dbReference type="OrthoDB" id="977141at2"/>
<comment type="caution">
    <text evidence="3">The sequence shown here is derived from an EMBL/GenBank/DDBJ whole genome shotgun (WGS) entry which is preliminary data.</text>
</comment>
<dbReference type="EMBL" id="SLWB01000010">
    <property type="protein sequence ID" value="TCN65648.1"/>
    <property type="molecule type" value="Genomic_DNA"/>
</dbReference>
<feature type="domain" description="Outer membrane protein beta-barrel" evidence="2">
    <location>
        <begin position="20"/>
        <end position="194"/>
    </location>
</feature>
<dbReference type="AlphaFoldDB" id="A0A4R2EAB0"/>
<evidence type="ECO:0000313" key="3">
    <source>
        <dbReference type="EMBL" id="TCN65648.1"/>
    </source>
</evidence>
<dbReference type="InterPro" id="IPR025665">
    <property type="entry name" value="Beta-barrel_OMP_2"/>
</dbReference>
<dbReference type="SUPFAM" id="SSF56925">
    <property type="entry name" value="OMPA-like"/>
    <property type="match status" value="1"/>
</dbReference>
<evidence type="ECO:0000259" key="2">
    <source>
        <dbReference type="Pfam" id="PF13568"/>
    </source>
</evidence>
<feature type="chain" id="PRO_5020555579" evidence="1">
    <location>
        <begin position="20"/>
        <end position="215"/>
    </location>
</feature>
<protein>
    <submittedName>
        <fullName evidence="3">Outer membrane protein with beta-barrel domain</fullName>
    </submittedName>
</protein>
<dbReference type="Gene3D" id="2.40.160.20">
    <property type="match status" value="1"/>
</dbReference>
<evidence type="ECO:0000313" key="4">
    <source>
        <dbReference type="Proteomes" id="UP000294830"/>
    </source>
</evidence>
<dbReference type="InterPro" id="IPR011250">
    <property type="entry name" value="OMP/PagP_B-barrel"/>
</dbReference>
<sequence>MKRFIIVPLMLAFAISALGQSSKLTVGVESATTITSLRGSEPIDELKSKLGNGCAITASYSVYPNLSISTGLGYERKGGKTAKFSMLDYIGSKTASPEMHLNFDYLILPIKASFQTGGKIKGYINGGVFIGYLLKYTEKWKDLGSITISSYLSPTTSDFKRFDFGITVGAGAYIPIYNRIVLDLGVVENLGLRNIYSTDIKTNSAGLVVGIKYAL</sequence>